<comment type="caution">
    <text evidence="1">The sequence shown here is derived from an EMBL/GenBank/DDBJ whole genome shotgun (WGS) entry which is preliminary data.</text>
</comment>
<keyword evidence="2" id="KW-1185">Reference proteome</keyword>
<accession>A0AAN6YSY6</accession>
<name>A0AAN6YSY6_9PEZI</name>
<dbReference type="AlphaFoldDB" id="A0AAN6YSY6"/>
<dbReference type="EMBL" id="MU865472">
    <property type="protein sequence ID" value="KAK4222437.1"/>
    <property type="molecule type" value="Genomic_DNA"/>
</dbReference>
<reference evidence="1" key="1">
    <citation type="journal article" date="2023" name="Mol. Phylogenet. Evol.">
        <title>Genome-scale phylogeny and comparative genomics of the fungal order Sordariales.</title>
        <authorList>
            <person name="Hensen N."/>
            <person name="Bonometti L."/>
            <person name="Westerberg I."/>
            <person name="Brannstrom I.O."/>
            <person name="Guillou S."/>
            <person name="Cros-Aarteil S."/>
            <person name="Calhoun S."/>
            <person name="Haridas S."/>
            <person name="Kuo A."/>
            <person name="Mondo S."/>
            <person name="Pangilinan J."/>
            <person name="Riley R."/>
            <person name="LaButti K."/>
            <person name="Andreopoulos B."/>
            <person name="Lipzen A."/>
            <person name="Chen C."/>
            <person name="Yan M."/>
            <person name="Daum C."/>
            <person name="Ng V."/>
            <person name="Clum A."/>
            <person name="Steindorff A."/>
            <person name="Ohm R.A."/>
            <person name="Martin F."/>
            <person name="Silar P."/>
            <person name="Natvig D.O."/>
            <person name="Lalanne C."/>
            <person name="Gautier V."/>
            <person name="Ament-Velasquez S.L."/>
            <person name="Kruys A."/>
            <person name="Hutchinson M.I."/>
            <person name="Powell A.J."/>
            <person name="Barry K."/>
            <person name="Miller A.N."/>
            <person name="Grigoriev I.V."/>
            <person name="Debuchy R."/>
            <person name="Gladieux P."/>
            <person name="Hiltunen Thoren M."/>
            <person name="Johannesson H."/>
        </authorList>
    </citation>
    <scope>NUCLEOTIDE SEQUENCE</scope>
    <source>
        <strain evidence="1">CBS 990.96</strain>
    </source>
</reference>
<organism evidence="1 2">
    <name type="scientific">Podospora fimiseda</name>
    <dbReference type="NCBI Taxonomy" id="252190"/>
    <lineage>
        <taxon>Eukaryota</taxon>
        <taxon>Fungi</taxon>
        <taxon>Dikarya</taxon>
        <taxon>Ascomycota</taxon>
        <taxon>Pezizomycotina</taxon>
        <taxon>Sordariomycetes</taxon>
        <taxon>Sordariomycetidae</taxon>
        <taxon>Sordariales</taxon>
        <taxon>Podosporaceae</taxon>
        <taxon>Podospora</taxon>
    </lineage>
</organism>
<reference evidence="1" key="2">
    <citation type="submission" date="2023-05" db="EMBL/GenBank/DDBJ databases">
        <authorList>
            <consortium name="Lawrence Berkeley National Laboratory"/>
            <person name="Steindorff A."/>
            <person name="Hensen N."/>
            <person name="Bonometti L."/>
            <person name="Westerberg I."/>
            <person name="Brannstrom I.O."/>
            <person name="Guillou S."/>
            <person name="Cros-Aarteil S."/>
            <person name="Calhoun S."/>
            <person name="Haridas S."/>
            <person name="Kuo A."/>
            <person name="Mondo S."/>
            <person name="Pangilinan J."/>
            <person name="Riley R."/>
            <person name="Labutti K."/>
            <person name="Andreopoulos B."/>
            <person name="Lipzen A."/>
            <person name="Chen C."/>
            <person name="Yanf M."/>
            <person name="Daum C."/>
            <person name="Ng V."/>
            <person name="Clum A."/>
            <person name="Ohm R."/>
            <person name="Martin F."/>
            <person name="Silar P."/>
            <person name="Natvig D."/>
            <person name="Lalanne C."/>
            <person name="Gautier V."/>
            <person name="Ament-Velasquez S.L."/>
            <person name="Kruys A."/>
            <person name="Hutchinson M.I."/>
            <person name="Powell A.J."/>
            <person name="Barry K."/>
            <person name="Miller A.N."/>
            <person name="Grigoriev I.V."/>
            <person name="Debuchy R."/>
            <person name="Gladieux P."/>
            <person name="Thoren M.H."/>
            <person name="Johannesson H."/>
        </authorList>
    </citation>
    <scope>NUCLEOTIDE SEQUENCE</scope>
    <source>
        <strain evidence="1">CBS 990.96</strain>
    </source>
</reference>
<gene>
    <name evidence="1" type="ORF">QBC38DRAFT_460427</name>
</gene>
<feature type="non-terminal residue" evidence="1">
    <location>
        <position position="69"/>
    </location>
</feature>
<evidence type="ECO:0000313" key="2">
    <source>
        <dbReference type="Proteomes" id="UP001301958"/>
    </source>
</evidence>
<evidence type="ECO:0000313" key="1">
    <source>
        <dbReference type="EMBL" id="KAK4222437.1"/>
    </source>
</evidence>
<protein>
    <submittedName>
        <fullName evidence="1">Uncharacterized protein</fullName>
    </submittedName>
</protein>
<sequence>MTITAQPTSRSRSNTGTAWYSPLTLAFYDNQVLGFNMTYVWRCPVRTVQLPFFEENFTNKHLDIGVATG</sequence>
<proteinExistence type="predicted"/>
<dbReference type="Proteomes" id="UP001301958">
    <property type="component" value="Unassembled WGS sequence"/>
</dbReference>